<organism evidence="1 2">
    <name type="scientific">Cytospora mali</name>
    <name type="common">Apple Valsa canker fungus</name>
    <name type="synonym">Valsa mali</name>
    <dbReference type="NCBI Taxonomy" id="578113"/>
    <lineage>
        <taxon>Eukaryota</taxon>
        <taxon>Fungi</taxon>
        <taxon>Dikarya</taxon>
        <taxon>Ascomycota</taxon>
        <taxon>Pezizomycotina</taxon>
        <taxon>Sordariomycetes</taxon>
        <taxon>Sordariomycetidae</taxon>
        <taxon>Diaporthales</taxon>
        <taxon>Cytosporaceae</taxon>
        <taxon>Cytospora</taxon>
    </lineage>
</organism>
<evidence type="ECO:0000313" key="2">
    <source>
        <dbReference type="Proteomes" id="UP000078576"/>
    </source>
</evidence>
<dbReference type="Gene3D" id="3.40.50.300">
    <property type="entry name" value="P-loop containing nucleotide triphosphate hydrolases"/>
    <property type="match status" value="1"/>
</dbReference>
<accession>A0A194UUS0</accession>
<sequence>MTPALILDLADACLAVDRSSASQLPVHYSGKPKILILDEAMSALGAESDVLVQAALDAAAKAQTTAFVAHRLAGMVKAGVICCLVLRT</sequence>
<dbReference type="AlphaFoldDB" id="A0A194UUS0"/>
<keyword evidence="2" id="KW-1185">Reference proteome</keyword>
<evidence type="ECO:0000313" key="1">
    <source>
        <dbReference type="EMBL" id="KUI55356.1"/>
    </source>
</evidence>
<dbReference type="InterPro" id="IPR039421">
    <property type="entry name" value="Type_1_exporter"/>
</dbReference>
<dbReference type="Proteomes" id="UP000078576">
    <property type="component" value="Unassembled WGS sequence"/>
</dbReference>
<gene>
    <name evidence="1" type="ORF">VP1G_02786</name>
</gene>
<dbReference type="SUPFAM" id="SSF52540">
    <property type="entry name" value="P-loop containing nucleoside triphosphate hydrolases"/>
    <property type="match status" value="1"/>
</dbReference>
<dbReference type="GO" id="GO:0042626">
    <property type="term" value="F:ATPase-coupled transmembrane transporter activity"/>
    <property type="evidence" value="ECO:0007669"/>
    <property type="project" value="TreeGrafter"/>
</dbReference>
<dbReference type="GO" id="GO:0016020">
    <property type="term" value="C:membrane"/>
    <property type="evidence" value="ECO:0007669"/>
    <property type="project" value="TreeGrafter"/>
</dbReference>
<protein>
    <submittedName>
        <fullName evidence="1">Multidrug resistance protein pgp-1</fullName>
    </submittedName>
</protein>
<name>A0A194UUS0_CYTMA</name>
<dbReference type="STRING" id="694573.A0A194UUS0"/>
<dbReference type="PANTHER" id="PTHR24221:SF503">
    <property type="entry name" value="MITOCHONDRIAL POTASSIUM CHANNEL ATP-BINDING SUBUNIT"/>
    <property type="match status" value="1"/>
</dbReference>
<reference evidence="2" key="1">
    <citation type="submission" date="2014-12" db="EMBL/GenBank/DDBJ databases">
        <title>Genome Sequence of Valsa Canker Pathogens Uncovers a Specific Adaption of Colonization on Woody Bark.</title>
        <authorList>
            <person name="Yin Z."/>
            <person name="Liu H."/>
            <person name="Gao X."/>
            <person name="Li Z."/>
            <person name="Song N."/>
            <person name="Ke X."/>
            <person name="Dai Q."/>
            <person name="Wu Y."/>
            <person name="Sun Y."/>
            <person name="Xu J.-R."/>
            <person name="Kang Z.K."/>
            <person name="Wang L."/>
            <person name="Huang L."/>
        </authorList>
    </citation>
    <scope>NUCLEOTIDE SEQUENCE [LARGE SCALE GENOMIC DNA]</scope>
    <source>
        <strain evidence="2">SXYL134</strain>
    </source>
</reference>
<proteinExistence type="predicted"/>
<dbReference type="EMBL" id="KN714680">
    <property type="protein sequence ID" value="KUI55356.1"/>
    <property type="molecule type" value="Genomic_DNA"/>
</dbReference>
<dbReference type="InterPro" id="IPR027417">
    <property type="entry name" value="P-loop_NTPase"/>
</dbReference>
<dbReference type="PANTHER" id="PTHR24221">
    <property type="entry name" value="ATP-BINDING CASSETTE SUB-FAMILY B"/>
    <property type="match status" value="1"/>
</dbReference>